<comment type="caution">
    <text evidence="3">The sequence shown here is derived from an EMBL/GenBank/DDBJ whole genome shotgun (WGS) entry which is preliminary data.</text>
</comment>
<dbReference type="GO" id="GO:0008270">
    <property type="term" value="F:zinc ion binding"/>
    <property type="evidence" value="ECO:0007669"/>
    <property type="project" value="InterPro"/>
</dbReference>
<organism evidence="3 4">
    <name type="scientific">Streptomyces mesophilus</name>
    <dbReference type="NCBI Taxonomy" id="1775132"/>
    <lineage>
        <taxon>Bacteria</taxon>
        <taxon>Bacillati</taxon>
        <taxon>Actinomycetota</taxon>
        <taxon>Actinomycetes</taxon>
        <taxon>Kitasatosporales</taxon>
        <taxon>Streptomycetaceae</taxon>
        <taxon>Streptomyces</taxon>
    </lineage>
</organism>
<dbReference type="SMART" id="SM00829">
    <property type="entry name" value="PKS_ER"/>
    <property type="match status" value="1"/>
</dbReference>
<dbReference type="Pfam" id="PF13602">
    <property type="entry name" value="ADH_zinc_N_2"/>
    <property type="match status" value="1"/>
</dbReference>
<dbReference type="InterPro" id="IPR013154">
    <property type="entry name" value="ADH-like_N"/>
</dbReference>
<keyword evidence="4" id="KW-1185">Reference proteome</keyword>
<dbReference type="InterPro" id="IPR002364">
    <property type="entry name" value="Quin_OxRdtase/zeta-crystal_CS"/>
</dbReference>
<dbReference type="SUPFAM" id="SSF51735">
    <property type="entry name" value="NAD(P)-binding Rossmann-fold domains"/>
    <property type="match status" value="1"/>
</dbReference>
<evidence type="ECO:0000313" key="3">
    <source>
        <dbReference type="EMBL" id="NGO76281.1"/>
    </source>
</evidence>
<dbReference type="InterPro" id="IPR036291">
    <property type="entry name" value="NAD(P)-bd_dom_sf"/>
</dbReference>
<dbReference type="CDD" id="cd08267">
    <property type="entry name" value="MDR1"/>
    <property type="match status" value="1"/>
</dbReference>
<dbReference type="Proteomes" id="UP000481109">
    <property type="component" value="Unassembled WGS sequence"/>
</dbReference>
<dbReference type="Pfam" id="PF08240">
    <property type="entry name" value="ADH_N"/>
    <property type="match status" value="1"/>
</dbReference>
<dbReference type="AlphaFoldDB" id="A0A6G4XI14"/>
<feature type="region of interest" description="Disordered" evidence="1">
    <location>
        <begin position="82"/>
        <end position="102"/>
    </location>
</feature>
<dbReference type="EMBL" id="JAAKZW010000031">
    <property type="protein sequence ID" value="NGO76281.1"/>
    <property type="molecule type" value="Genomic_DNA"/>
</dbReference>
<accession>A0A6G4XI14</accession>
<evidence type="ECO:0000259" key="2">
    <source>
        <dbReference type="SMART" id="SM00829"/>
    </source>
</evidence>
<dbReference type="InterPro" id="IPR020843">
    <property type="entry name" value="ER"/>
</dbReference>
<dbReference type="PANTHER" id="PTHR44013:SF1">
    <property type="entry name" value="ZINC-TYPE ALCOHOL DEHYDROGENASE-LIKE PROTEIN C16A3.02C"/>
    <property type="match status" value="1"/>
</dbReference>
<dbReference type="Gene3D" id="3.90.180.10">
    <property type="entry name" value="Medium-chain alcohol dehydrogenases, catalytic domain"/>
    <property type="match status" value="1"/>
</dbReference>
<feature type="domain" description="Enoyl reductase (ER)" evidence="2">
    <location>
        <begin position="15"/>
        <end position="336"/>
    </location>
</feature>
<sequence length="340" mass="35664">MNDRTMKAVLYDRYGGPEVLHVGRVPRPEPAPGEVLVRVHAFSVNGGELAARSGRIRLLTGRKFPQRVGLDFTGELAALGEGVTEPGAGEGVTEPALGEGMTEPAVGDRVWGVLGRSSGFGSAAEYVSVPVKRLGRVPEGLDPVDAAALPVATTAVTALRDKAGLRPGERLLVRGAAGGVGSAAVQLGRAYGAEVTALARAANLDFVRELGAHKAVDHRAVQPAELGRFDVVLDTVGSDLRTFRRLLAPGGRMVTIAFDLSRPVASLGSIAATAVHGRGRVRFFSGNPLREDFDDLARHVAEGKLRPAVDKVFALEETAAAHRALESGGVRGKYVVRVTP</sequence>
<name>A0A6G4XI14_9ACTN</name>
<evidence type="ECO:0000313" key="4">
    <source>
        <dbReference type="Proteomes" id="UP000481109"/>
    </source>
</evidence>
<proteinExistence type="predicted"/>
<dbReference type="GO" id="GO:0016491">
    <property type="term" value="F:oxidoreductase activity"/>
    <property type="evidence" value="ECO:0007669"/>
    <property type="project" value="InterPro"/>
</dbReference>
<evidence type="ECO:0000256" key="1">
    <source>
        <dbReference type="SAM" id="MobiDB-lite"/>
    </source>
</evidence>
<dbReference type="SUPFAM" id="SSF50129">
    <property type="entry name" value="GroES-like"/>
    <property type="match status" value="1"/>
</dbReference>
<dbReference type="InterPro" id="IPR052733">
    <property type="entry name" value="Chloroplast_QOR"/>
</dbReference>
<dbReference type="InterPro" id="IPR011032">
    <property type="entry name" value="GroES-like_sf"/>
</dbReference>
<dbReference type="PANTHER" id="PTHR44013">
    <property type="entry name" value="ZINC-TYPE ALCOHOL DEHYDROGENASE-LIKE PROTEIN C16A3.02C"/>
    <property type="match status" value="1"/>
</dbReference>
<gene>
    <name evidence="3" type="ORF">G6045_11495</name>
</gene>
<dbReference type="PROSITE" id="PS01162">
    <property type="entry name" value="QOR_ZETA_CRYSTAL"/>
    <property type="match status" value="1"/>
</dbReference>
<protein>
    <submittedName>
        <fullName evidence="3">NAD(P)-dependent alcohol dehydrogenase</fullName>
    </submittedName>
</protein>
<reference evidence="3 4" key="1">
    <citation type="submission" date="2020-02" db="EMBL/GenBank/DDBJ databases">
        <title>Whole-genome analyses of novel actinobacteria.</title>
        <authorList>
            <person name="Sahin N."/>
            <person name="Tokatli A."/>
        </authorList>
    </citation>
    <scope>NUCLEOTIDE SEQUENCE [LARGE SCALE GENOMIC DNA]</scope>
    <source>
        <strain evidence="3 4">YC504</strain>
    </source>
</reference>
<dbReference type="Gene3D" id="3.40.50.720">
    <property type="entry name" value="NAD(P)-binding Rossmann-like Domain"/>
    <property type="match status" value="1"/>
</dbReference>
<dbReference type="RefSeq" id="WP_165331783.1">
    <property type="nucleotide sequence ID" value="NZ_JAAKZW010000031.1"/>
</dbReference>